<dbReference type="AlphaFoldDB" id="A0AAE1CRU7"/>
<evidence type="ECO:0000313" key="3">
    <source>
        <dbReference type="Proteomes" id="UP001283361"/>
    </source>
</evidence>
<dbReference type="Proteomes" id="UP001283361">
    <property type="component" value="Unassembled WGS sequence"/>
</dbReference>
<accession>A0AAE1CRU7</accession>
<organism evidence="2 3">
    <name type="scientific">Elysia crispata</name>
    <name type="common">lettuce slug</name>
    <dbReference type="NCBI Taxonomy" id="231223"/>
    <lineage>
        <taxon>Eukaryota</taxon>
        <taxon>Metazoa</taxon>
        <taxon>Spiralia</taxon>
        <taxon>Lophotrochozoa</taxon>
        <taxon>Mollusca</taxon>
        <taxon>Gastropoda</taxon>
        <taxon>Heterobranchia</taxon>
        <taxon>Euthyneura</taxon>
        <taxon>Panpulmonata</taxon>
        <taxon>Sacoglossa</taxon>
        <taxon>Placobranchoidea</taxon>
        <taxon>Plakobranchidae</taxon>
        <taxon>Elysia</taxon>
    </lineage>
</organism>
<name>A0AAE1CRU7_9GAST</name>
<comment type="caution">
    <text evidence="2">The sequence shown here is derived from an EMBL/GenBank/DDBJ whole genome shotgun (WGS) entry which is preliminary data.</text>
</comment>
<evidence type="ECO:0000256" key="1">
    <source>
        <dbReference type="SAM" id="MobiDB-lite"/>
    </source>
</evidence>
<evidence type="ECO:0000313" key="2">
    <source>
        <dbReference type="EMBL" id="KAK3731560.1"/>
    </source>
</evidence>
<protein>
    <submittedName>
        <fullName evidence="2">Uncharacterized protein</fullName>
    </submittedName>
</protein>
<proteinExistence type="predicted"/>
<keyword evidence="3" id="KW-1185">Reference proteome</keyword>
<sequence length="73" mass="8195">MAAALHNNKALLSSTSTAFRTHLRDKGTKLPSLPQTAKRDCMKSAPWQTLPKILNHKISENRGSQDFSEMKRC</sequence>
<feature type="region of interest" description="Disordered" evidence="1">
    <location>
        <begin position="22"/>
        <end position="73"/>
    </location>
</feature>
<dbReference type="EMBL" id="JAWDGP010006995">
    <property type="protein sequence ID" value="KAK3731560.1"/>
    <property type="molecule type" value="Genomic_DNA"/>
</dbReference>
<reference evidence="2" key="1">
    <citation type="journal article" date="2023" name="G3 (Bethesda)">
        <title>A reference genome for the long-term kleptoplast-retaining sea slug Elysia crispata morphotype clarki.</title>
        <authorList>
            <person name="Eastman K.E."/>
            <person name="Pendleton A.L."/>
            <person name="Shaikh M.A."/>
            <person name="Suttiyut T."/>
            <person name="Ogas R."/>
            <person name="Tomko P."/>
            <person name="Gavelis G."/>
            <person name="Widhalm J.R."/>
            <person name="Wisecaver J.H."/>
        </authorList>
    </citation>
    <scope>NUCLEOTIDE SEQUENCE</scope>
    <source>
        <strain evidence="2">ECLA1</strain>
    </source>
</reference>
<gene>
    <name evidence="2" type="ORF">RRG08_007639</name>
</gene>